<name>A0A1H1MY18_9MICO</name>
<evidence type="ECO:0000313" key="3">
    <source>
        <dbReference type="EMBL" id="SDR91570.1"/>
    </source>
</evidence>
<dbReference type="PANTHER" id="PTHR43767:SF1">
    <property type="entry name" value="NONRIBOSOMAL PEPTIDE SYNTHASE PES1 (EUROFUNG)-RELATED"/>
    <property type="match status" value="1"/>
</dbReference>
<feature type="domain" description="AMP-binding enzyme C-terminal" evidence="2">
    <location>
        <begin position="302"/>
        <end position="378"/>
    </location>
</feature>
<accession>A0A1H1MY18</accession>
<dbReference type="GO" id="GO:0016878">
    <property type="term" value="F:acid-thiol ligase activity"/>
    <property type="evidence" value="ECO:0007669"/>
    <property type="project" value="UniProtKB-ARBA"/>
</dbReference>
<proteinExistence type="predicted"/>
<dbReference type="Gene3D" id="3.40.50.12780">
    <property type="entry name" value="N-terminal domain of ligase-like"/>
    <property type="match status" value="1"/>
</dbReference>
<dbReference type="AlphaFoldDB" id="A0A1H1MY18"/>
<organism evidence="3 4">
    <name type="scientific">Microterricola viridarii</name>
    <dbReference type="NCBI Taxonomy" id="412690"/>
    <lineage>
        <taxon>Bacteria</taxon>
        <taxon>Bacillati</taxon>
        <taxon>Actinomycetota</taxon>
        <taxon>Actinomycetes</taxon>
        <taxon>Micrococcales</taxon>
        <taxon>Microbacteriaceae</taxon>
        <taxon>Microterricola</taxon>
    </lineage>
</organism>
<dbReference type="InterPro" id="IPR045851">
    <property type="entry name" value="AMP-bd_C_sf"/>
</dbReference>
<evidence type="ECO:0000259" key="1">
    <source>
        <dbReference type="Pfam" id="PF00501"/>
    </source>
</evidence>
<dbReference type="InterPro" id="IPR050237">
    <property type="entry name" value="ATP-dep_AMP-bd_enzyme"/>
</dbReference>
<dbReference type="PANTHER" id="PTHR43767">
    <property type="entry name" value="LONG-CHAIN-FATTY-ACID--COA LIGASE"/>
    <property type="match status" value="1"/>
</dbReference>
<dbReference type="InterPro" id="IPR025110">
    <property type="entry name" value="AMP-bd_C"/>
</dbReference>
<dbReference type="Gene3D" id="3.30.300.30">
    <property type="match status" value="1"/>
</dbReference>
<reference evidence="4" key="1">
    <citation type="submission" date="2016-10" db="EMBL/GenBank/DDBJ databases">
        <authorList>
            <person name="Varghese N."/>
            <person name="Submissions S."/>
        </authorList>
    </citation>
    <scope>NUCLEOTIDE SEQUENCE [LARGE SCALE GENOMIC DNA]</scope>
    <source>
        <strain evidence="4">DSM 21772</strain>
    </source>
</reference>
<dbReference type="RefSeq" id="WP_083365266.1">
    <property type="nucleotide sequence ID" value="NZ_LT629742.1"/>
</dbReference>
<dbReference type="Pfam" id="PF13193">
    <property type="entry name" value="AMP-binding_C"/>
    <property type="match status" value="1"/>
</dbReference>
<evidence type="ECO:0000313" key="4">
    <source>
        <dbReference type="Proteomes" id="UP000181956"/>
    </source>
</evidence>
<dbReference type="STRING" id="412690.SAMN04489834_0510"/>
<dbReference type="Proteomes" id="UP000181956">
    <property type="component" value="Chromosome I"/>
</dbReference>
<sequence length="397" mass="40758">MTRPLRVMDGAAAHAVLLALRAALSGDGPAVLPAAAPLGEAVETRVPRRVALVIETSGSTGTPKRVALSTDALLASAAASAAALGGAGQWLLALPTHYIAGAQVLVRSIVAETEPVILPAGHFDPLVFAEHAARMDAPLRFVSLVPVQLARVVEAAEADTVVLAAARRFDRILVGGQATPPALIARAEALGLRVTRTYGSSETAGGCVYNGVPLHGTRLHLEGVPGDGGLIELGGPMLAEGYLAADGSLDAERTASAFTEHHGDRRYRTGDLGELVDGRLRVLGRSDNVIISGGEKVSLEAVERVLHGQRGFESAVAVALADPVWGQAIVVARADAADTGDGADLERVRAAVAAALGPAARPRALHTVAELPQLPSGKLDRAALARLIAADGARTRD</sequence>
<dbReference type="Pfam" id="PF00501">
    <property type="entry name" value="AMP-binding"/>
    <property type="match status" value="1"/>
</dbReference>
<keyword evidence="3" id="KW-0436">Ligase</keyword>
<dbReference type="SUPFAM" id="SSF56801">
    <property type="entry name" value="Acetyl-CoA synthetase-like"/>
    <property type="match status" value="1"/>
</dbReference>
<dbReference type="EMBL" id="LT629742">
    <property type="protein sequence ID" value="SDR91570.1"/>
    <property type="molecule type" value="Genomic_DNA"/>
</dbReference>
<evidence type="ECO:0000259" key="2">
    <source>
        <dbReference type="Pfam" id="PF13193"/>
    </source>
</evidence>
<protein>
    <submittedName>
        <fullName evidence="3">O-succinylbenzoic acid--CoA ligase</fullName>
    </submittedName>
</protein>
<keyword evidence="4" id="KW-1185">Reference proteome</keyword>
<dbReference type="InterPro" id="IPR000873">
    <property type="entry name" value="AMP-dep_synth/lig_dom"/>
</dbReference>
<dbReference type="InterPro" id="IPR042099">
    <property type="entry name" value="ANL_N_sf"/>
</dbReference>
<feature type="domain" description="AMP-dependent synthetase/ligase" evidence="1">
    <location>
        <begin position="41"/>
        <end position="242"/>
    </location>
</feature>
<gene>
    <name evidence="3" type="ORF">SAMN04489834_0510</name>
</gene>